<protein>
    <recommendedName>
        <fullName evidence="2">Jacalin-type lectin domain-containing protein</fullName>
    </recommendedName>
</protein>
<dbReference type="PROSITE" id="PS51752">
    <property type="entry name" value="JACALIN_LECTIN"/>
    <property type="match status" value="1"/>
</dbReference>
<dbReference type="InterPro" id="IPR001229">
    <property type="entry name" value="Jacalin-like_lectin_dom"/>
</dbReference>
<dbReference type="GO" id="GO:0030246">
    <property type="term" value="F:carbohydrate binding"/>
    <property type="evidence" value="ECO:0007669"/>
    <property type="project" value="UniProtKB-KW"/>
</dbReference>
<dbReference type="EMBL" id="BQKI01000199">
    <property type="protein sequence ID" value="GJN40986.1"/>
    <property type="molecule type" value="Genomic_DNA"/>
</dbReference>
<dbReference type="Proteomes" id="UP001054889">
    <property type="component" value="Unassembled WGS sequence"/>
</dbReference>
<feature type="domain" description="Jacalin-type lectin" evidence="2">
    <location>
        <begin position="1"/>
        <end position="89"/>
    </location>
</feature>
<reference evidence="4" key="2">
    <citation type="submission" date="2021-12" db="EMBL/GenBank/DDBJ databases">
        <title>Resequencing data analysis of finger millet.</title>
        <authorList>
            <person name="Hatakeyama M."/>
            <person name="Aluri S."/>
            <person name="Balachadran M.T."/>
            <person name="Sivarajan S.R."/>
            <person name="Poveda L."/>
            <person name="Shimizu-Inatsugi R."/>
            <person name="Schlapbach R."/>
            <person name="Sreeman S.M."/>
            <person name="Shimizu K.K."/>
        </authorList>
    </citation>
    <scope>NUCLEOTIDE SEQUENCE</scope>
</reference>
<evidence type="ECO:0000313" key="4">
    <source>
        <dbReference type="EMBL" id="GJN40986.1"/>
    </source>
</evidence>
<organism evidence="4 5">
    <name type="scientific">Eleusine coracana subsp. coracana</name>
    <dbReference type="NCBI Taxonomy" id="191504"/>
    <lineage>
        <taxon>Eukaryota</taxon>
        <taxon>Viridiplantae</taxon>
        <taxon>Streptophyta</taxon>
        <taxon>Embryophyta</taxon>
        <taxon>Tracheophyta</taxon>
        <taxon>Spermatophyta</taxon>
        <taxon>Magnoliopsida</taxon>
        <taxon>Liliopsida</taxon>
        <taxon>Poales</taxon>
        <taxon>Poaceae</taxon>
        <taxon>PACMAD clade</taxon>
        <taxon>Chloridoideae</taxon>
        <taxon>Cynodonteae</taxon>
        <taxon>Eleusininae</taxon>
        <taxon>Eleusine</taxon>
    </lineage>
</organism>
<dbReference type="Gene3D" id="2.100.10.30">
    <property type="entry name" value="Jacalin-like lectin domain"/>
    <property type="match status" value="1"/>
</dbReference>
<evidence type="ECO:0000313" key="3">
    <source>
        <dbReference type="EMBL" id="GJN40888.1"/>
    </source>
</evidence>
<name>A0AAV5G1G7_ELECO</name>
<accession>A0AAV5G1G7</accession>
<keyword evidence="1" id="KW-0430">Lectin</keyword>
<sequence>MQIQLESSEFVTEIHGLYGPYTYGPHGDVEAITNLTIVTNKGSYGPFGTGQLDTETRFSVPVKNNGSIVGFFAHSGQYYINGLGVYVKPF</sequence>
<dbReference type="PANTHER" id="PTHR46506">
    <property type="entry name" value="OS05G0143600 PROTEIN"/>
    <property type="match status" value="1"/>
</dbReference>
<evidence type="ECO:0000256" key="1">
    <source>
        <dbReference type="ARBA" id="ARBA00022734"/>
    </source>
</evidence>
<evidence type="ECO:0000259" key="2">
    <source>
        <dbReference type="PROSITE" id="PS51752"/>
    </source>
</evidence>
<dbReference type="InterPro" id="IPR036404">
    <property type="entry name" value="Jacalin-like_lectin_dom_sf"/>
</dbReference>
<gene>
    <name evidence="4" type="primary">gn00303</name>
    <name evidence="3" type="synonym">gn00198</name>
    <name evidence="3" type="ORF">PR202_gn00198</name>
    <name evidence="4" type="ORF">PR202_gn00303</name>
</gene>
<evidence type="ECO:0000313" key="5">
    <source>
        <dbReference type="Proteomes" id="UP001054889"/>
    </source>
</evidence>
<keyword evidence="5" id="KW-1185">Reference proteome</keyword>
<dbReference type="AlphaFoldDB" id="A0AAV5G1G7"/>
<dbReference type="SUPFAM" id="SSF51101">
    <property type="entry name" value="Mannose-binding lectins"/>
    <property type="match status" value="1"/>
</dbReference>
<proteinExistence type="predicted"/>
<dbReference type="Pfam" id="PF01419">
    <property type="entry name" value="Jacalin"/>
    <property type="match status" value="1"/>
</dbReference>
<reference evidence="4" key="1">
    <citation type="journal article" date="2018" name="DNA Res.">
        <title>Multiple hybrid de novo genome assembly of finger millet, an orphan allotetraploid crop.</title>
        <authorList>
            <person name="Hatakeyama M."/>
            <person name="Aluri S."/>
            <person name="Balachadran M.T."/>
            <person name="Sivarajan S.R."/>
            <person name="Patrignani A."/>
            <person name="Gruter S."/>
            <person name="Poveda L."/>
            <person name="Shimizu-Inatsugi R."/>
            <person name="Baeten J."/>
            <person name="Francoijs K.J."/>
            <person name="Nataraja K.N."/>
            <person name="Reddy Y.A.N."/>
            <person name="Phadnis S."/>
            <person name="Ravikumar R.L."/>
            <person name="Schlapbach R."/>
            <person name="Sreeman S.M."/>
            <person name="Shimizu K.K."/>
        </authorList>
    </citation>
    <scope>NUCLEOTIDE SEQUENCE</scope>
</reference>
<dbReference type="EMBL" id="BQKI01000199">
    <property type="protein sequence ID" value="GJN40888.1"/>
    <property type="molecule type" value="Genomic_DNA"/>
</dbReference>
<comment type="caution">
    <text evidence="4">The sequence shown here is derived from an EMBL/GenBank/DDBJ whole genome shotgun (WGS) entry which is preliminary data.</text>
</comment>